<dbReference type="InterPro" id="IPR012334">
    <property type="entry name" value="Pectin_lyas_fold"/>
</dbReference>
<evidence type="ECO:0000256" key="3">
    <source>
        <dbReference type="ARBA" id="ARBA00022512"/>
    </source>
</evidence>
<evidence type="ECO:0000256" key="6">
    <source>
        <dbReference type="ARBA" id="ARBA00023295"/>
    </source>
</evidence>
<evidence type="ECO:0000313" key="10">
    <source>
        <dbReference type="EMBL" id="KAI5414108.1"/>
    </source>
</evidence>
<dbReference type="GO" id="GO:0005975">
    <property type="term" value="P:carbohydrate metabolic process"/>
    <property type="evidence" value="ECO:0007669"/>
    <property type="project" value="InterPro"/>
</dbReference>
<keyword evidence="6 9" id="KW-0326">Glycosidase</keyword>
<dbReference type="SUPFAM" id="SSF51126">
    <property type="entry name" value="Pectin lyase-like"/>
    <property type="match status" value="1"/>
</dbReference>
<evidence type="ECO:0000256" key="4">
    <source>
        <dbReference type="ARBA" id="ARBA00022525"/>
    </source>
</evidence>
<dbReference type="AlphaFoldDB" id="A0A9D4X5J3"/>
<proteinExistence type="inferred from homology"/>
<dbReference type="Proteomes" id="UP001058974">
    <property type="component" value="Chromosome 5"/>
</dbReference>
<evidence type="ECO:0000256" key="8">
    <source>
        <dbReference type="PROSITE-ProRule" id="PRU10052"/>
    </source>
</evidence>
<feature type="active site" evidence="8">
    <location>
        <position position="258"/>
    </location>
</feature>
<dbReference type="PROSITE" id="PS00502">
    <property type="entry name" value="POLYGALACTURONASE"/>
    <property type="match status" value="1"/>
</dbReference>
<protein>
    <recommendedName>
        <fullName evidence="12">Polygalacturonase</fullName>
    </recommendedName>
</protein>
<dbReference type="Pfam" id="PF00295">
    <property type="entry name" value="Glyco_hydro_28"/>
    <property type="match status" value="1"/>
</dbReference>
<dbReference type="PANTHER" id="PTHR31375">
    <property type="match status" value="1"/>
</dbReference>
<keyword evidence="4" id="KW-0964">Secreted</keyword>
<evidence type="ECO:0000313" key="11">
    <source>
        <dbReference type="Proteomes" id="UP001058974"/>
    </source>
</evidence>
<gene>
    <name evidence="10" type="ORF">KIW84_058304</name>
</gene>
<dbReference type="SMART" id="SM00710">
    <property type="entry name" value="PbH1"/>
    <property type="match status" value="3"/>
</dbReference>
<dbReference type="InterPro" id="IPR006626">
    <property type="entry name" value="PbH1"/>
</dbReference>
<keyword evidence="3" id="KW-0134">Cell wall</keyword>
<sequence>MWFKSITMFYTMRYFFTLLLVILSTLKPGLSSATIFNVLNYGAVGDGRINDSPAFLKAWKDVCKSKSDTSQLIIPAGKTFLLRPIAFNGPCNSNNIYIQLSGNIVAPATKSEYSGSHLNTWIGFSFVNGLIISGKGTIDGRGSMWWKQPCLGNPSPGTSCRPPTAITLNRCNGFKLKDYKSINPARSHITLTNCIKGIITNLKLIAPGESPNTDGIDISSSKEIQVRDSIIATGDDCIAISAGSSLINITGITCGPGHGISIGSLGARGESDIVEDVHVKNCTIIETLNGVRIKTKQTQAIKVSDVTFKWILGTSLTDKAINLNCDQNVGCSNIVFDHVYVQSAVPGMKVFSFCHNAHGTATHTKPKPFCLLK</sequence>
<comment type="similarity">
    <text evidence="2 9">Belongs to the glycosyl hydrolase 28 family.</text>
</comment>
<keyword evidence="11" id="KW-1185">Reference proteome</keyword>
<name>A0A9D4X5J3_PEA</name>
<reference evidence="10 11" key="1">
    <citation type="journal article" date="2022" name="Nat. Genet.">
        <title>Improved pea reference genome and pan-genome highlight genomic features and evolutionary characteristics.</title>
        <authorList>
            <person name="Yang T."/>
            <person name="Liu R."/>
            <person name="Luo Y."/>
            <person name="Hu S."/>
            <person name="Wang D."/>
            <person name="Wang C."/>
            <person name="Pandey M.K."/>
            <person name="Ge S."/>
            <person name="Xu Q."/>
            <person name="Li N."/>
            <person name="Li G."/>
            <person name="Huang Y."/>
            <person name="Saxena R.K."/>
            <person name="Ji Y."/>
            <person name="Li M."/>
            <person name="Yan X."/>
            <person name="He Y."/>
            <person name="Liu Y."/>
            <person name="Wang X."/>
            <person name="Xiang C."/>
            <person name="Varshney R.K."/>
            <person name="Ding H."/>
            <person name="Gao S."/>
            <person name="Zong X."/>
        </authorList>
    </citation>
    <scope>NUCLEOTIDE SEQUENCE [LARGE SCALE GENOMIC DNA]</scope>
    <source>
        <strain evidence="10 11">cv. Zhongwan 6</strain>
    </source>
</reference>
<comment type="caution">
    <text evidence="10">The sequence shown here is derived from an EMBL/GenBank/DDBJ whole genome shotgun (WGS) entry which is preliminary data.</text>
</comment>
<keyword evidence="7" id="KW-0961">Cell wall biogenesis/degradation</keyword>
<evidence type="ECO:0000256" key="7">
    <source>
        <dbReference type="ARBA" id="ARBA00023316"/>
    </source>
</evidence>
<organism evidence="10 11">
    <name type="scientific">Pisum sativum</name>
    <name type="common">Garden pea</name>
    <name type="synonym">Lathyrus oleraceus</name>
    <dbReference type="NCBI Taxonomy" id="3888"/>
    <lineage>
        <taxon>Eukaryota</taxon>
        <taxon>Viridiplantae</taxon>
        <taxon>Streptophyta</taxon>
        <taxon>Embryophyta</taxon>
        <taxon>Tracheophyta</taxon>
        <taxon>Spermatophyta</taxon>
        <taxon>Magnoliopsida</taxon>
        <taxon>eudicotyledons</taxon>
        <taxon>Gunneridae</taxon>
        <taxon>Pentapetalae</taxon>
        <taxon>rosids</taxon>
        <taxon>fabids</taxon>
        <taxon>Fabales</taxon>
        <taxon>Fabaceae</taxon>
        <taxon>Papilionoideae</taxon>
        <taxon>50 kb inversion clade</taxon>
        <taxon>NPAAA clade</taxon>
        <taxon>Hologalegina</taxon>
        <taxon>IRL clade</taxon>
        <taxon>Fabeae</taxon>
        <taxon>Lathyrus</taxon>
    </lineage>
</organism>
<keyword evidence="5 9" id="KW-0378">Hydrolase</keyword>
<evidence type="ECO:0008006" key="12">
    <source>
        <dbReference type="Google" id="ProtNLM"/>
    </source>
</evidence>
<evidence type="ECO:0000256" key="2">
    <source>
        <dbReference type="ARBA" id="ARBA00008834"/>
    </source>
</evidence>
<accession>A0A9D4X5J3</accession>
<dbReference type="GO" id="GO:0004650">
    <property type="term" value="F:polygalacturonase activity"/>
    <property type="evidence" value="ECO:0007669"/>
    <property type="project" value="InterPro"/>
</dbReference>
<dbReference type="Gene3D" id="2.160.20.10">
    <property type="entry name" value="Single-stranded right-handed beta-helix, Pectin lyase-like"/>
    <property type="match status" value="1"/>
</dbReference>
<evidence type="ECO:0000256" key="5">
    <source>
        <dbReference type="ARBA" id="ARBA00022801"/>
    </source>
</evidence>
<dbReference type="InterPro" id="IPR000743">
    <property type="entry name" value="Glyco_hydro_28"/>
</dbReference>
<evidence type="ECO:0000256" key="1">
    <source>
        <dbReference type="ARBA" id="ARBA00004191"/>
    </source>
</evidence>
<comment type="subcellular location">
    <subcellularLocation>
        <location evidence="1">Secreted</location>
        <location evidence="1">Cell wall</location>
    </subcellularLocation>
</comment>
<evidence type="ECO:0000256" key="9">
    <source>
        <dbReference type="RuleBase" id="RU361169"/>
    </source>
</evidence>
<dbReference type="Gramene" id="Psat05G0830400-T2">
    <property type="protein sequence ID" value="KAI5414108.1"/>
    <property type="gene ID" value="KIW84_058304"/>
</dbReference>
<dbReference type="EMBL" id="JAMSHJ010000005">
    <property type="protein sequence ID" value="KAI5414108.1"/>
    <property type="molecule type" value="Genomic_DNA"/>
</dbReference>
<dbReference type="GO" id="GO:0071555">
    <property type="term" value="P:cell wall organization"/>
    <property type="evidence" value="ECO:0007669"/>
    <property type="project" value="UniProtKB-KW"/>
</dbReference>
<dbReference type="InterPro" id="IPR011050">
    <property type="entry name" value="Pectin_lyase_fold/virulence"/>
</dbReference>